<keyword evidence="2" id="KW-1185">Reference proteome</keyword>
<evidence type="ECO:0000313" key="2">
    <source>
        <dbReference type="Proteomes" id="UP000823773"/>
    </source>
</evidence>
<evidence type="ECO:0000313" key="1">
    <source>
        <dbReference type="EMBL" id="MBP1874884.1"/>
    </source>
</evidence>
<accession>A0ACC5T1P2</accession>
<gene>
    <name evidence="1" type="ORF">J2Z19_004617</name>
</gene>
<reference evidence="1" key="1">
    <citation type="submission" date="2021-03" db="EMBL/GenBank/DDBJ databases">
        <title>Genomic Encyclopedia of Type Strains, Phase IV (KMG-IV): sequencing the most valuable type-strain genomes for metagenomic binning, comparative biology and taxonomic classification.</title>
        <authorList>
            <person name="Goeker M."/>
        </authorList>
    </citation>
    <scope>NUCLEOTIDE SEQUENCE</scope>
    <source>
        <strain evidence="1">DSM 18131</strain>
    </source>
</reference>
<dbReference type="EMBL" id="JAGGJR010000008">
    <property type="protein sequence ID" value="MBP1874884.1"/>
    <property type="molecule type" value="Genomic_DNA"/>
</dbReference>
<comment type="caution">
    <text evidence="1">The sequence shown here is derived from an EMBL/GenBank/DDBJ whole genome shotgun (WGS) entry which is preliminary data.</text>
</comment>
<protein>
    <submittedName>
        <fullName evidence="1">Peroxiredoxin</fullName>
    </submittedName>
</protein>
<name>A0ACC5T1P2_ENSAD</name>
<organism evidence="1 2">
    <name type="scientific">Ensifer adhaerens</name>
    <name type="common">Sinorhizobium morelense</name>
    <dbReference type="NCBI Taxonomy" id="106592"/>
    <lineage>
        <taxon>Bacteria</taxon>
        <taxon>Pseudomonadati</taxon>
        <taxon>Pseudomonadota</taxon>
        <taxon>Alphaproteobacteria</taxon>
        <taxon>Hyphomicrobiales</taxon>
        <taxon>Rhizobiaceae</taxon>
        <taxon>Sinorhizobium/Ensifer group</taxon>
        <taxon>Ensifer</taxon>
    </lineage>
</organism>
<sequence>MANDFPGLRPGEAAPAFSLAAANSDGTVSLADLQGRPFLIGLFRGLHCPFCRRQLRQFSALQPVLREAGVETLAVINTPIERARLYLQFQPTPVTVLCDPECRTHRDFGLPLAGFAPADSTQEPQWPLHTSFEQFAAARINPGGELAEPAQPMKANELLNAKDGFELHDIDRSISESFGTQLVGHFLVDRSGCIAWVEVEARDGPDGLGTFPTAERIIAAAREVAISAAK</sequence>
<dbReference type="Proteomes" id="UP000823773">
    <property type="component" value="Unassembled WGS sequence"/>
</dbReference>
<proteinExistence type="predicted"/>